<keyword evidence="1" id="KW-0175">Coiled coil</keyword>
<dbReference type="EMBL" id="CDMZ01000894">
    <property type="protein sequence ID" value="CEM23486.1"/>
    <property type="molecule type" value="Genomic_DNA"/>
</dbReference>
<feature type="transmembrane region" description="Helical" evidence="3">
    <location>
        <begin position="45"/>
        <end position="64"/>
    </location>
</feature>
<name>A0A0G4G5V9_9ALVE</name>
<dbReference type="AlphaFoldDB" id="A0A0G4G5V9"/>
<feature type="coiled-coil region" evidence="1">
    <location>
        <begin position="96"/>
        <end position="130"/>
    </location>
</feature>
<feature type="region of interest" description="Disordered" evidence="2">
    <location>
        <begin position="151"/>
        <end position="197"/>
    </location>
</feature>
<feature type="compositionally biased region" description="Pro residues" evidence="2">
    <location>
        <begin position="188"/>
        <end position="197"/>
    </location>
</feature>
<evidence type="ECO:0000313" key="4">
    <source>
        <dbReference type="EMBL" id="CEM23486.1"/>
    </source>
</evidence>
<reference evidence="4" key="1">
    <citation type="submission" date="2014-11" db="EMBL/GenBank/DDBJ databases">
        <authorList>
            <person name="Otto D Thomas"/>
            <person name="Naeem Raeece"/>
        </authorList>
    </citation>
    <scope>NUCLEOTIDE SEQUENCE</scope>
</reference>
<organism evidence="4">
    <name type="scientific">Chromera velia CCMP2878</name>
    <dbReference type="NCBI Taxonomy" id="1169474"/>
    <lineage>
        <taxon>Eukaryota</taxon>
        <taxon>Sar</taxon>
        <taxon>Alveolata</taxon>
        <taxon>Colpodellida</taxon>
        <taxon>Chromeraceae</taxon>
        <taxon>Chromera</taxon>
    </lineage>
</organism>
<protein>
    <submittedName>
        <fullName evidence="4">Uncharacterized protein</fullName>
    </submittedName>
</protein>
<dbReference type="VEuPathDB" id="CryptoDB:Cvel_4180"/>
<sequence>MTTPQNFSFELPFVGRTALPFALPPWLEEMIALDLNDPFDKSVCLALGSVFVTFALIILVTICTRAFSAIWGRKCVDCEFDSHASLAGWGEFKTLAAEAIESIQELEDEIKLLEQEHPEANERIATLRKELTVAQDVLNVLADSFEAIRGDSKKKQTTKESAPAVTTGEAAGATQPQGEKDEGKSPPLSAPVPPTKT</sequence>
<keyword evidence="3" id="KW-0812">Transmembrane</keyword>
<evidence type="ECO:0000256" key="3">
    <source>
        <dbReference type="SAM" id="Phobius"/>
    </source>
</evidence>
<evidence type="ECO:0000256" key="2">
    <source>
        <dbReference type="SAM" id="MobiDB-lite"/>
    </source>
</evidence>
<keyword evidence="3" id="KW-1133">Transmembrane helix</keyword>
<keyword evidence="3" id="KW-0472">Membrane</keyword>
<evidence type="ECO:0000256" key="1">
    <source>
        <dbReference type="SAM" id="Coils"/>
    </source>
</evidence>
<proteinExistence type="predicted"/>
<accession>A0A0G4G5V9</accession>
<gene>
    <name evidence="4" type="ORF">Cvel_4180</name>
</gene>